<comment type="caution">
    <text evidence="13">The sequence shown here is derived from an EMBL/GenBank/DDBJ whole genome shotgun (WGS) entry which is preliminary data.</text>
</comment>
<dbReference type="PANTHER" id="PTHR24322:SF736">
    <property type="entry name" value="RETINOL DEHYDROGENASE 10"/>
    <property type="match status" value="1"/>
</dbReference>
<dbReference type="InterPro" id="IPR002347">
    <property type="entry name" value="SDR_fam"/>
</dbReference>
<reference evidence="14" key="1">
    <citation type="journal article" date="2014" name="Genome Announc.">
        <title>Genome sequence and annotation of Acremonium chrysogenum, producer of the beta-lactam antibiotic cephalosporin C.</title>
        <authorList>
            <person name="Terfehr D."/>
            <person name="Dahlmann T.A."/>
            <person name="Specht T."/>
            <person name="Zadra I."/>
            <person name="Kuernsteiner H."/>
            <person name="Kueck U."/>
        </authorList>
    </citation>
    <scope>NUCLEOTIDE SEQUENCE [LARGE SCALE GENOMIC DNA]</scope>
    <source>
        <strain evidence="14">ATCC 11550 / CBS 779.69 / DSM 880 / IAM 14645 / JCM 23072 / IMI 49137</strain>
    </source>
</reference>
<keyword evidence="5" id="KW-1133">Transmembrane helix</keyword>
<sequence>MAYLGSPTDGLLGSIKNVALQPAVPAFALLFLAYAPQDVVHRVLDPQVLQRILGGMDVRTPLRILLALGVVRTLNRFLDRWALNNWALSAQSGWNLEGELAVVTGGCKGIGRAIVLGLAAKGVKVAVLDVQELPSDMAQVKAIKHWHCDVSSAESVKAAADDIRQTLGHPSIVINNAGIGNFRSILDTSDEFMRKIVGVNVVSLWTTTREFLPNMILKNKGHIITMASMASYIVALPVAVDYAATKAGALAFTDGLRAEIKHYYKAPGVVATTVHPMWVHTDMTAEYKDHIVKAQGEPMLKPQDVADAVLKQIQSCKGGHLIVPEKASWLSAIRGFPSWMQEIIRDSEGRKAGAYKGY</sequence>
<organism evidence="13 14">
    <name type="scientific">Hapsidospora chrysogenum (strain ATCC 11550 / CBS 779.69 / DSM 880 / IAM 14645 / JCM 23072 / IMI 49137)</name>
    <name type="common">Acremonium chrysogenum</name>
    <dbReference type="NCBI Taxonomy" id="857340"/>
    <lineage>
        <taxon>Eukaryota</taxon>
        <taxon>Fungi</taxon>
        <taxon>Dikarya</taxon>
        <taxon>Ascomycota</taxon>
        <taxon>Pezizomycotina</taxon>
        <taxon>Sordariomycetes</taxon>
        <taxon>Hypocreomycetidae</taxon>
        <taxon>Hypocreales</taxon>
        <taxon>Bionectriaceae</taxon>
        <taxon>Hapsidospora</taxon>
    </lineage>
</organism>
<evidence type="ECO:0000313" key="14">
    <source>
        <dbReference type="Proteomes" id="UP000029964"/>
    </source>
</evidence>
<keyword evidence="6" id="KW-0560">Oxidoreductase</keyword>
<gene>
    <name evidence="13" type="ORF">ACRE_048380</name>
</gene>
<dbReference type="FunFam" id="3.40.50.720:FF:000131">
    <property type="entry name" value="Short-chain dehydrogenase/reductase 3"/>
    <property type="match status" value="1"/>
</dbReference>
<comment type="subcellular location">
    <subcellularLocation>
        <location evidence="1">Membrane</location>
        <topology evidence="1">Multi-pass membrane protein</topology>
    </subcellularLocation>
</comment>
<evidence type="ECO:0000256" key="8">
    <source>
        <dbReference type="ARBA" id="ARBA00023136"/>
    </source>
</evidence>
<dbReference type="HOGENOM" id="CLU_010194_5_2_1"/>
<dbReference type="STRING" id="857340.A0A086T4V2"/>
<evidence type="ECO:0000256" key="7">
    <source>
        <dbReference type="ARBA" id="ARBA00023098"/>
    </source>
</evidence>
<name>A0A086T4V2_HAPC1</name>
<protein>
    <recommendedName>
        <fullName evidence="10">Short-chain dehydrogenase/reductase 3</fullName>
    </recommendedName>
    <alternativeName>
        <fullName evidence="11">Retinal short-chain dehydrogenase/reductase 1</fullName>
    </alternativeName>
</protein>
<dbReference type="Pfam" id="PF00106">
    <property type="entry name" value="adh_short"/>
    <property type="match status" value="1"/>
</dbReference>
<dbReference type="PRINTS" id="PR00080">
    <property type="entry name" value="SDRFAMILY"/>
</dbReference>
<dbReference type="PANTHER" id="PTHR24322">
    <property type="entry name" value="PKSB"/>
    <property type="match status" value="1"/>
</dbReference>
<keyword evidence="8" id="KW-0472">Membrane</keyword>
<evidence type="ECO:0000256" key="2">
    <source>
        <dbReference type="ARBA" id="ARBA00006484"/>
    </source>
</evidence>
<proteinExistence type="inferred from homology"/>
<dbReference type="SUPFAM" id="SSF51735">
    <property type="entry name" value="NAD(P)-binding Rossmann-fold domains"/>
    <property type="match status" value="1"/>
</dbReference>
<evidence type="ECO:0000313" key="13">
    <source>
        <dbReference type="EMBL" id="KFH44384.1"/>
    </source>
</evidence>
<evidence type="ECO:0000256" key="12">
    <source>
        <dbReference type="RuleBase" id="RU000363"/>
    </source>
</evidence>
<evidence type="ECO:0000256" key="11">
    <source>
        <dbReference type="ARBA" id="ARBA00082544"/>
    </source>
</evidence>
<dbReference type="InterPro" id="IPR036291">
    <property type="entry name" value="NAD(P)-bd_dom_sf"/>
</dbReference>
<dbReference type="GO" id="GO:0016020">
    <property type="term" value="C:membrane"/>
    <property type="evidence" value="ECO:0007669"/>
    <property type="project" value="UniProtKB-SubCell"/>
</dbReference>
<evidence type="ECO:0000256" key="4">
    <source>
        <dbReference type="ARBA" id="ARBA00022857"/>
    </source>
</evidence>
<dbReference type="Gene3D" id="3.40.50.720">
    <property type="entry name" value="NAD(P)-binding Rossmann-like Domain"/>
    <property type="match status" value="1"/>
</dbReference>
<comment type="function">
    <text evidence="9">Catalyzes the reduction of all-trans-retinal to all-trans-retinol in the presence of NADPH.</text>
</comment>
<comment type="similarity">
    <text evidence="2 12">Belongs to the short-chain dehydrogenases/reductases (SDR) family.</text>
</comment>
<dbReference type="OrthoDB" id="10253736at2759"/>
<evidence type="ECO:0000256" key="10">
    <source>
        <dbReference type="ARBA" id="ARBA00068717"/>
    </source>
</evidence>
<evidence type="ECO:0000256" key="3">
    <source>
        <dbReference type="ARBA" id="ARBA00022692"/>
    </source>
</evidence>
<dbReference type="AlphaFoldDB" id="A0A086T4V2"/>
<dbReference type="GO" id="GO:0052650">
    <property type="term" value="F:all-trans-retinol dehydrogenase (NADP+) activity"/>
    <property type="evidence" value="ECO:0007669"/>
    <property type="project" value="UniProtKB-ARBA"/>
</dbReference>
<keyword evidence="14" id="KW-1185">Reference proteome</keyword>
<dbReference type="PRINTS" id="PR00081">
    <property type="entry name" value="GDHRDH"/>
</dbReference>
<accession>A0A086T4V2</accession>
<dbReference type="Proteomes" id="UP000029964">
    <property type="component" value="Unassembled WGS sequence"/>
</dbReference>
<keyword evidence="4" id="KW-0521">NADP</keyword>
<evidence type="ECO:0000256" key="1">
    <source>
        <dbReference type="ARBA" id="ARBA00004141"/>
    </source>
</evidence>
<evidence type="ECO:0000256" key="6">
    <source>
        <dbReference type="ARBA" id="ARBA00023002"/>
    </source>
</evidence>
<keyword evidence="3" id="KW-0812">Transmembrane</keyword>
<evidence type="ECO:0000256" key="9">
    <source>
        <dbReference type="ARBA" id="ARBA00059620"/>
    </source>
</evidence>
<dbReference type="EMBL" id="JPKY01000049">
    <property type="protein sequence ID" value="KFH44384.1"/>
    <property type="molecule type" value="Genomic_DNA"/>
</dbReference>
<keyword evidence="7" id="KW-0443">Lipid metabolism</keyword>
<evidence type="ECO:0000256" key="5">
    <source>
        <dbReference type="ARBA" id="ARBA00022989"/>
    </source>
</evidence>